<feature type="domain" description="PpiC" evidence="8">
    <location>
        <begin position="192"/>
        <end position="289"/>
    </location>
</feature>
<dbReference type="PROSITE" id="PS50198">
    <property type="entry name" value="PPIC_PPIASE_2"/>
    <property type="match status" value="1"/>
</dbReference>
<evidence type="ECO:0000256" key="1">
    <source>
        <dbReference type="ARBA" id="ARBA00022729"/>
    </source>
</evidence>
<dbReference type="InterPro" id="IPR046357">
    <property type="entry name" value="PPIase_dom_sf"/>
</dbReference>
<evidence type="ECO:0000256" key="4">
    <source>
        <dbReference type="ARBA" id="ARBA00023186"/>
    </source>
</evidence>
<keyword evidence="10" id="KW-1185">Reference proteome</keyword>
<protein>
    <submittedName>
        <fullName evidence="9">Periplasmic chaperone for outer membrane proteins SurA</fullName>
    </submittedName>
</protein>
<dbReference type="Pfam" id="PF00639">
    <property type="entry name" value="Rotamase"/>
    <property type="match status" value="1"/>
</dbReference>
<sequence length="341" mass="37594">MCISRRVRPTTAGLFFAITLFFSALSLSHPVHAEMVDKIVAVVNDDVITLSDLEREGEPTFRKIAAKAPSDQLAPALAAARAEILETMIDKQLITQKAAAQKITVTDAEVDAAFANVMQRTHMTREQLLAKLDEAGVDEAIYKETLRTQILQNKLVGSDISSKIVITDDMVLDYYDTHYVSHAAAPSSTTSEDGYYLLQIGCSFQGSNKNEARDRIQKAHNLVKAGEDFKAVARKFSDLPSRADGGDIGTFELDDMAANMRHAVAGLQAGEISEIIETPEGYQFFKLLSGGEVAGPSNIVAKAPFEEVKDKIKQELFDQEMKKAYAQWVKELKDQAYIQKL</sequence>
<dbReference type="InterPro" id="IPR000297">
    <property type="entry name" value="PPIase_PpiC"/>
</dbReference>
<keyword evidence="1 7" id="KW-0732">Signal</keyword>
<dbReference type="Gene3D" id="1.10.4030.10">
    <property type="entry name" value="Porin chaperone SurA, peptide-binding domain"/>
    <property type="match status" value="1"/>
</dbReference>
<keyword evidence="5 6" id="KW-0413">Isomerase</keyword>
<gene>
    <name evidence="9" type="ORF">SAMN02745220_03041</name>
</gene>
<dbReference type="EMBL" id="FRFE01000015">
    <property type="protein sequence ID" value="SHO49717.1"/>
    <property type="molecule type" value="Genomic_DNA"/>
</dbReference>
<dbReference type="RefSeq" id="WP_073614452.1">
    <property type="nucleotide sequence ID" value="NZ_FRFE01000015.1"/>
</dbReference>
<dbReference type="STRING" id="1121416.SAMN02745220_03041"/>
<keyword evidence="2" id="KW-0574">Periplasm</keyword>
<dbReference type="Pfam" id="PF09312">
    <property type="entry name" value="SurA_N"/>
    <property type="match status" value="1"/>
</dbReference>
<dbReference type="Proteomes" id="UP000184603">
    <property type="component" value="Unassembled WGS sequence"/>
</dbReference>
<dbReference type="InterPro" id="IPR050280">
    <property type="entry name" value="OMP_Chaperone_SurA"/>
</dbReference>
<evidence type="ECO:0000256" key="7">
    <source>
        <dbReference type="SAM" id="SignalP"/>
    </source>
</evidence>
<keyword evidence="3 6" id="KW-0697">Rotamase</keyword>
<dbReference type="SUPFAM" id="SSF54534">
    <property type="entry name" value="FKBP-like"/>
    <property type="match status" value="1"/>
</dbReference>
<evidence type="ECO:0000256" key="2">
    <source>
        <dbReference type="ARBA" id="ARBA00022764"/>
    </source>
</evidence>
<dbReference type="SUPFAM" id="SSF109998">
    <property type="entry name" value="Triger factor/SurA peptide-binding domain-like"/>
    <property type="match status" value="1"/>
</dbReference>
<reference evidence="9 10" key="1">
    <citation type="submission" date="2016-12" db="EMBL/GenBank/DDBJ databases">
        <authorList>
            <person name="Song W.-J."/>
            <person name="Kurnit D.M."/>
        </authorList>
    </citation>
    <scope>NUCLEOTIDE SEQUENCE [LARGE SCALE GENOMIC DNA]</scope>
    <source>
        <strain evidence="9 10">DSM 18488</strain>
    </source>
</reference>
<dbReference type="PANTHER" id="PTHR47637">
    <property type="entry name" value="CHAPERONE SURA"/>
    <property type="match status" value="1"/>
</dbReference>
<organism evidence="9 10">
    <name type="scientific">Desulfopila aestuarii DSM 18488</name>
    <dbReference type="NCBI Taxonomy" id="1121416"/>
    <lineage>
        <taxon>Bacteria</taxon>
        <taxon>Pseudomonadati</taxon>
        <taxon>Thermodesulfobacteriota</taxon>
        <taxon>Desulfobulbia</taxon>
        <taxon>Desulfobulbales</taxon>
        <taxon>Desulfocapsaceae</taxon>
        <taxon>Desulfopila</taxon>
    </lineage>
</organism>
<feature type="signal peptide" evidence="7">
    <location>
        <begin position="1"/>
        <end position="33"/>
    </location>
</feature>
<feature type="chain" id="PRO_5012207125" evidence="7">
    <location>
        <begin position="34"/>
        <end position="341"/>
    </location>
</feature>
<dbReference type="InterPro" id="IPR027304">
    <property type="entry name" value="Trigger_fact/SurA_dom_sf"/>
</dbReference>
<name>A0A1M7YAT1_9BACT</name>
<dbReference type="AlphaFoldDB" id="A0A1M7YAT1"/>
<evidence type="ECO:0000313" key="10">
    <source>
        <dbReference type="Proteomes" id="UP000184603"/>
    </source>
</evidence>
<dbReference type="InterPro" id="IPR015391">
    <property type="entry name" value="SurA_N"/>
</dbReference>
<accession>A0A1M7YAT1</accession>
<dbReference type="PANTHER" id="PTHR47637:SF1">
    <property type="entry name" value="CHAPERONE SURA"/>
    <property type="match status" value="1"/>
</dbReference>
<evidence type="ECO:0000256" key="5">
    <source>
        <dbReference type="ARBA" id="ARBA00023235"/>
    </source>
</evidence>
<evidence type="ECO:0000256" key="3">
    <source>
        <dbReference type="ARBA" id="ARBA00023110"/>
    </source>
</evidence>
<dbReference type="GO" id="GO:0003755">
    <property type="term" value="F:peptidyl-prolyl cis-trans isomerase activity"/>
    <property type="evidence" value="ECO:0007669"/>
    <property type="project" value="UniProtKB-KW"/>
</dbReference>
<keyword evidence="4" id="KW-0143">Chaperone</keyword>
<proteinExistence type="predicted"/>
<evidence type="ECO:0000313" key="9">
    <source>
        <dbReference type="EMBL" id="SHO49717.1"/>
    </source>
</evidence>
<evidence type="ECO:0000256" key="6">
    <source>
        <dbReference type="PROSITE-ProRule" id="PRU00278"/>
    </source>
</evidence>
<dbReference type="Gene3D" id="3.10.50.40">
    <property type="match status" value="1"/>
</dbReference>
<evidence type="ECO:0000259" key="8">
    <source>
        <dbReference type="PROSITE" id="PS50198"/>
    </source>
</evidence>
<dbReference type="OrthoDB" id="14196at2"/>